<gene>
    <name evidence="2" type="ORF">LENED_005846</name>
</gene>
<protein>
    <submittedName>
        <fullName evidence="2">Uncharacterized protein</fullName>
    </submittedName>
</protein>
<reference evidence="2 3" key="2">
    <citation type="submission" date="2017-02" db="EMBL/GenBank/DDBJ databases">
        <title>A genome survey and senescence transcriptome analysis in Lentinula edodes.</title>
        <authorList>
            <person name="Sakamoto Y."/>
            <person name="Nakade K."/>
            <person name="Sato S."/>
            <person name="Yoshida Y."/>
            <person name="Miyazaki K."/>
            <person name="Natsume S."/>
            <person name="Konno N."/>
        </authorList>
    </citation>
    <scope>NUCLEOTIDE SEQUENCE [LARGE SCALE GENOMIC DNA]</scope>
    <source>
        <strain evidence="2 3">NBRC 111202</strain>
    </source>
</reference>
<evidence type="ECO:0000313" key="3">
    <source>
        <dbReference type="Proteomes" id="UP000188533"/>
    </source>
</evidence>
<evidence type="ECO:0000256" key="1">
    <source>
        <dbReference type="SAM" id="MobiDB-lite"/>
    </source>
</evidence>
<proteinExistence type="predicted"/>
<dbReference type="EMBL" id="BDGU01000176">
    <property type="protein sequence ID" value="GAW04080.1"/>
    <property type="molecule type" value="Genomic_DNA"/>
</dbReference>
<comment type="caution">
    <text evidence="2">The sequence shown here is derived from an EMBL/GenBank/DDBJ whole genome shotgun (WGS) entry which is preliminary data.</text>
</comment>
<organism evidence="2 3">
    <name type="scientific">Lentinula edodes</name>
    <name type="common">Shiitake mushroom</name>
    <name type="synonym">Lentinus edodes</name>
    <dbReference type="NCBI Taxonomy" id="5353"/>
    <lineage>
        <taxon>Eukaryota</taxon>
        <taxon>Fungi</taxon>
        <taxon>Dikarya</taxon>
        <taxon>Basidiomycota</taxon>
        <taxon>Agaricomycotina</taxon>
        <taxon>Agaricomycetes</taxon>
        <taxon>Agaricomycetidae</taxon>
        <taxon>Agaricales</taxon>
        <taxon>Marasmiineae</taxon>
        <taxon>Omphalotaceae</taxon>
        <taxon>Lentinula</taxon>
    </lineage>
</organism>
<keyword evidence="3" id="KW-1185">Reference proteome</keyword>
<dbReference type="Proteomes" id="UP000188533">
    <property type="component" value="Unassembled WGS sequence"/>
</dbReference>
<name>A0A1Q3EA31_LENED</name>
<evidence type="ECO:0000313" key="2">
    <source>
        <dbReference type="EMBL" id="GAW04080.1"/>
    </source>
</evidence>
<sequence>MGITHKLRAMYMSEHGPSLLYDNLVPSKNPILPIKGRGPGHHSDPNNQQNESKKWRRFNKDNIIKIKKTYCVQEDFDVEDNPFWSIIPMISLKPGRSMSFVWPLLSK</sequence>
<accession>A0A1Q3EA31</accession>
<feature type="region of interest" description="Disordered" evidence="1">
    <location>
        <begin position="31"/>
        <end position="56"/>
    </location>
</feature>
<dbReference type="AlphaFoldDB" id="A0A1Q3EA31"/>
<reference evidence="2 3" key="1">
    <citation type="submission" date="2016-08" db="EMBL/GenBank/DDBJ databases">
        <authorList>
            <consortium name="Lentinula edodes genome sequencing consortium"/>
            <person name="Sakamoto Y."/>
            <person name="Nakade K."/>
            <person name="Sato S."/>
            <person name="Yoshida Y."/>
            <person name="Miyazaki K."/>
            <person name="Natsume S."/>
            <person name="Konno N."/>
        </authorList>
    </citation>
    <scope>NUCLEOTIDE SEQUENCE [LARGE SCALE GENOMIC DNA]</scope>
    <source>
        <strain evidence="2 3">NBRC 111202</strain>
    </source>
</reference>